<dbReference type="EMBL" id="FQ312002">
    <property type="protein sequence ID" value="CBW15212.1"/>
    <property type="molecule type" value="Genomic_DNA"/>
</dbReference>
<evidence type="ECO:0000256" key="1">
    <source>
        <dbReference type="SAM" id="Phobius"/>
    </source>
</evidence>
<proteinExistence type="predicted"/>
<keyword evidence="1" id="KW-0472">Membrane</keyword>
<dbReference type="Proteomes" id="UP000007052">
    <property type="component" value="Chromosome"/>
</dbReference>
<feature type="transmembrane region" description="Helical" evidence="1">
    <location>
        <begin position="70"/>
        <end position="90"/>
    </location>
</feature>
<evidence type="ECO:0000313" key="2">
    <source>
        <dbReference type="EMBL" id="CBW15212.1"/>
    </source>
</evidence>
<keyword evidence="1" id="KW-1133">Transmembrane helix</keyword>
<gene>
    <name evidence="2" type="ordered locus">PARA_11060</name>
</gene>
<organism evidence="2 3">
    <name type="scientific">Haemophilus parainfluenzae (strain T3T1)</name>
    <dbReference type="NCBI Taxonomy" id="862965"/>
    <lineage>
        <taxon>Bacteria</taxon>
        <taxon>Pseudomonadati</taxon>
        <taxon>Pseudomonadota</taxon>
        <taxon>Gammaproteobacteria</taxon>
        <taxon>Pasteurellales</taxon>
        <taxon>Pasteurellaceae</taxon>
        <taxon>Haemophilus</taxon>
    </lineage>
</organism>
<evidence type="ECO:0000313" key="3">
    <source>
        <dbReference type="Proteomes" id="UP000007052"/>
    </source>
</evidence>
<feature type="transmembrane region" description="Helical" evidence="1">
    <location>
        <begin position="96"/>
        <end position="121"/>
    </location>
</feature>
<sequence length="150" mass="16220">MTLEKKIAIASVALCLLTSLAFSIYLVFVASYLDEAETSVRIQIFLGILALSWGAMIASFILYTRLRSAAVSAAALLAFAIYVLFIYLSVKNSGSGGLYIWLAYSVWCVACFVLSMLIVLFKPAIFTCSAKSAFFSTLIINAASLSIVIL</sequence>
<dbReference type="KEGG" id="hpr:PARA_11060"/>
<feature type="transmembrane region" description="Helical" evidence="1">
    <location>
        <begin position="42"/>
        <end position="63"/>
    </location>
</feature>
<keyword evidence="1" id="KW-0812">Transmembrane</keyword>
<feature type="transmembrane region" description="Helical" evidence="1">
    <location>
        <begin position="133"/>
        <end position="149"/>
    </location>
</feature>
<accession>A0AB33QLU5</accession>
<feature type="transmembrane region" description="Helical" evidence="1">
    <location>
        <begin position="7"/>
        <end position="30"/>
    </location>
</feature>
<reference evidence="3" key="1">
    <citation type="submission" date="2010-07" db="EMBL/GenBank/DDBJ databases">
        <title>The genome sequence of Haemophilus parainfluenzae T3T1.</title>
        <authorList>
            <person name="Crook D."/>
            <person name="Hood D."/>
            <person name="Moxon R."/>
            <person name="Parkhill J."/>
            <person name="Aslett M."/>
            <person name="Bentley S.D."/>
        </authorList>
    </citation>
    <scope>NUCLEOTIDE SEQUENCE [LARGE SCALE GENOMIC DNA]</scope>
    <source>
        <strain evidence="3">T3T1</strain>
    </source>
</reference>
<protein>
    <submittedName>
        <fullName evidence="2">Uncharacterized protein</fullName>
    </submittedName>
</protein>
<dbReference type="AlphaFoldDB" id="A0AB33QLU5"/>
<dbReference type="RefSeq" id="WP_014064920.1">
    <property type="nucleotide sequence ID" value="NC_015964.1"/>
</dbReference>
<name>A0AB33QLU5_HAEP3</name>